<dbReference type="PANTHER" id="PTHR36922">
    <property type="entry name" value="BLL2446 PROTEIN"/>
    <property type="match status" value="1"/>
</dbReference>
<protein>
    <recommendedName>
        <fullName evidence="3">DUF1993 domain-containing protein</fullName>
    </recommendedName>
</protein>
<dbReference type="RefSeq" id="WP_104986594.1">
    <property type="nucleotide sequence ID" value="NZ_CP012673.1"/>
</dbReference>
<proteinExistence type="predicted"/>
<evidence type="ECO:0000313" key="2">
    <source>
        <dbReference type="Proteomes" id="UP000238348"/>
    </source>
</evidence>
<dbReference type="Proteomes" id="UP000238348">
    <property type="component" value="Chromosome"/>
</dbReference>
<dbReference type="InterPro" id="IPR018531">
    <property type="entry name" value="DUF1993"/>
</dbReference>
<sequence length="183" mass="19919">MRVPMHAMAVESFVMMLRNLLGILDKGEAHARAKGFDPAVLVNARLAPDMFPLFKQVQFVCHGAEDCAARLMGKEAPRLTAGEETLEALKERITRAIARLEAAPAAAFEGAEERDISVPLGDELVLELKGVAYLKDWAIPHFYFHLVTAYDILRHNGVELGKPDYVAGLVGAIRKRGGAGAQA</sequence>
<dbReference type="AlphaFoldDB" id="A0A2L0FB06"/>
<dbReference type="InterPro" id="IPR034660">
    <property type="entry name" value="DinB/YfiT-like"/>
</dbReference>
<dbReference type="PANTHER" id="PTHR36922:SF1">
    <property type="entry name" value="DUF1993 DOMAIN-CONTAINING PROTEIN"/>
    <property type="match status" value="1"/>
</dbReference>
<evidence type="ECO:0000313" key="1">
    <source>
        <dbReference type="EMBL" id="AUX48786.1"/>
    </source>
</evidence>
<reference evidence="1 2" key="1">
    <citation type="submission" date="2015-09" db="EMBL/GenBank/DDBJ databases">
        <title>Sorangium comparison.</title>
        <authorList>
            <person name="Zaburannyi N."/>
            <person name="Bunk B."/>
            <person name="Overmann J."/>
            <person name="Mueller R."/>
        </authorList>
    </citation>
    <scope>NUCLEOTIDE SEQUENCE [LARGE SCALE GENOMIC DNA]</scope>
    <source>
        <strain evidence="1 2">So ce26</strain>
    </source>
</reference>
<dbReference type="SUPFAM" id="SSF109854">
    <property type="entry name" value="DinB/YfiT-like putative metalloenzymes"/>
    <property type="match status" value="1"/>
</dbReference>
<dbReference type="Pfam" id="PF09351">
    <property type="entry name" value="DUF1993"/>
    <property type="match status" value="1"/>
</dbReference>
<accession>A0A2L0FB06</accession>
<dbReference type="OrthoDB" id="338237at2"/>
<dbReference type="EMBL" id="CP012673">
    <property type="protein sequence ID" value="AUX48786.1"/>
    <property type="molecule type" value="Genomic_DNA"/>
</dbReference>
<evidence type="ECO:0008006" key="3">
    <source>
        <dbReference type="Google" id="ProtNLM"/>
    </source>
</evidence>
<organism evidence="1 2">
    <name type="scientific">Sorangium cellulosum</name>
    <name type="common">Polyangium cellulosum</name>
    <dbReference type="NCBI Taxonomy" id="56"/>
    <lineage>
        <taxon>Bacteria</taxon>
        <taxon>Pseudomonadati</taxon>
        <taxon>Myxococcota</taxon>
        <taxon>Polyangia</taxon>
        <taxon>Polyangiales</taxon>
        <taxon>Polyangiaceae</taxon>
        <taxon>Sorangium</taxon>
    </lineage>
</organism>
<gene>
    <name evidence="1" type="ORF">SOCE26_103270</name>
</gene>
<dbReference type="Gene3D" id="1.20.120.450">
    <property type="entry name" value="dinb family like domain"/>
    <property type="match status" value="1"/>
</dbReference>
<name>A0A2L0FB06_SORCE</name>